<accession>A0ACB0ZWN2</accession>
<name>A0ACB0ZWN2_MELEN</name>
<comment type="caution">
    <text evidence="1">The sequence shown here is derived from an EMBL/GenBank/DDBJ whole genome shotgun (WGS) entry which is preliminary data.</text>
</comment>
<dbReference type="EMBL" id="CAVMJV010000048">
    <property type="protein sequence ID" value="CAK5082666.1"/>
    <property type="molecule type" value="Genomic_DNA"/>
</dbReference>
<keyword evidence="2" id="KW-1185">Reference proteome</keyword>
<dbReference type="Proteomes" id="UP001497535">
    <property type="component" value="Unassembled WGS sequence"/>
</dbReference>
<organism evidence="1 2">
    <name type="scientific">Meloidogyne enterolobii</name>
    <name type="common">Root-knot nematode worm</name>
    <name type="synonym">Meloidogyne mayaguensis</name>
    <dbReference type="NCBI Taxonomy" id="390850"/>
    <lineage>
        <taxon>Eukaryota</taxon>
        <taxon>Metazoa</taxon>
        <taxon>Ecdysozoa</taxon>
        <taxon>Nematoda</taxon>
        <taxon>Chromadorea</taxon>
        <taxon>Rhabditida</taxon>
        <taxon>Tylenchina</taxon>
        <taxon>Tylenchomorpha</taxon>
        <taxon>Tylenchoidea</taxon>
        <taxon>Meloidogynidae</taxon>
        <taxon>Meloidogyninae</taxon>
        <taxon>Meloidogyne</taxon>
    </lineage>
</organism>
<evidence type="ECO:0000313" key="1">
    <source>
        <dbReference type="EMBL" id="CAK5082666.1"/>
    </source>
</evidence>
<evidence type="ECO:0000313" key="2">
    <source>
        <dbReference type="Proteomes" id="UP001497535"/>
    </source>
</evidence>
<sequence>MEMSIALHPRRLLFLIHSESSLLPPFLLVIHILYAAQYFPRVMEMSIALRLLELHFHHAPQYFHRYSLLVILHFHLQ</sequence>
<proteinExistence type="predicted"/>
<gene>
    <name evidence="1" type="ORF">MENTE1834_LOCUS29959</name>
</gene>
<reference evidence="1" key="1">
    <citation type="submission" date="2023-11" db="EMBL/GenBank/DDBJ databases">
        <authorList>
            <person name="Poullet M."/>
        </authorList>
    </citation>
    <scope>NUCLEOTIDE SEQUENCE</scope>
    <source>
        <strain evidence="1">E1834</strain>
    </source>
</reference>
<protein>
    <submittedName>
        <fullName evidence="1">Uncharacterized protein</fullName>
    </submittedName>
</protein>